<feature type="transmembrane region" description="Helical" evidence="5">
    <location>
        <begin position="550"/>
        <end position="576"/>
    </location>
</feature>
<evidence type="ECO:0000313" key="7">
    <source>
        <dbReference type="EMBL" id="GAA4899096.1"/>
    </source>
</evidence>
<feature type="transmembrane region" description="Helical" evidence="5">
    <location>
        <begin position="488"/>
        <end position="509"/>
    </location>
</feature>
<feature type="transmembrane region" description="Helical" evidence="5">
    <location>
        <begin position="700"/>
        <end position="718"/>
    </location>
</feature>
<feature type="transmembrane region" description="Helical" evidence="5">
    <location>
        <begin position="730"/>
        <end position="749"/>
    </location>
</feature>
<name>A0ABP9FCB6_9ACTN</name>
<dbReference type="PANTHER" id="PTHR43179:SF12">
    <property type="entry name" value="GALACTOFURANOSYLTRANSFERASE GLFT2"/>
    <property type="match status" value="1"/>
</dbReference>
<dbReference type="Proteomes" id="UP001501521">
    <property type="component" value="Unassembled WGS sequence"/>
</dbReference>
<evidence type="ECO:0000256" key="3">
    <source>
        <dbReference type="ARBA" id="ARBA00022676"/>
    </source>
</evidence>
<proteinExistence type="inferred from homology"/>
<sequence length="991" mass="105569">MTEEPQRGVIDDDLWSWIEHEDPVADVPEIDPASVVAVMVTHDAAEFLPRQLLSLAMLSTRPGRLLVVDTGSTDGTRELLGRARDEGVIDEVIEADAATTFGAAVELALGQSEPDWIWLLHDDSKPHKDALTHLLEGARQADVVVPKLLQPKRRNYPETLSEVGQAITPGGLRVPMVEAGDVDQGQTEPRDVLGASTAGLLVRGDTWREVGGLAPEVARHRDGVDFCWRANALGFRVLTWPAASLHHRRAGHTGERPSAEHPHLDDRLAALRVAGSRGASTFGLGASSAFRALGFLLAKSPSFAAAEMRAWWRYRRSAGLTQSLRDRLPAEDMTPPDLLPNRWWPVRNAADRLGHGLSERYRDLTDVSADTSIDELTGDDFAGGQVRRRVFSPVTALVIVLVVAAFIAGRTLLGAGPVSGGGLLPAPSSLAAAWQAYLTGEAPWLGFAALASLGGLGSPGWFAFLAVLLTPLLAGLSALALLRRAGMAAAPAAAVSAVWAGATILLGLVTAGDVSGMVVSVVAPMFARALLAVVRNEDSGAERLRAPAGAAFWLVVLATVWPAALLLLTVAGVVWAARHRHRIVDVAVGVLPAWLYLGPWLLTLGRYPGRLLTGVDPLAWPDFPPPSYALIAGRILPSGLPVWANVAFFAAVALAALLTVARLNHRQWLWIMVGIAAPLVLGTLLSRLTLEVDGGTARALLSPWALLVVAALLAPVVLTQLRAEGRRPLLLVLVLAALLALGTWAWVGFQGPVRSTTSVLPGYVRDVLHSPRDTRALLVDVGPGGTVDWNVVDARQPRWGSAERDPAGSFSEEFNSMVHALVGGSVPEDLAERLRLIGVSHLWVRGFDDDQRAAVDNLEGLVGAAADDRSVVWTVSGLVSRVTYVAEEPVPVTDGQLPPGEERVLVVAEPADEDWRATLDGRELARTPGHSWDLLDTEMVTFQAPADGGTLVVEPSPHNGRFVLHLLVMLGLALLAAPTMGGASVARRGQE</sequence>
<dbReference type="SUPFAM" id="SSF53448">
    <property type="entry name" value="Nucleotide-diphospho-sugar transferases"/>
    <property type="match status" value="1"/>
</dbReference>
<comment type="pathway">
    <text evidence="1">Cell wall biogenesis; cell wall polysaccharide biosynthesis.</text>
</comment>
<dbReference type="RefSeq" id="WP_345581748.1">
    <property type="nucleotide sequence ID" value="NZ_BAABLV010000026.1"/>
</dbReference>
<feature type="domain" description="Glycosyltransferase 2-like" evidence="6">
    <location>
        <begin position="38"/>
        <end position="157"/>
    </location>
</feature>
<feature type="transmembrane region" description="Helical" evidence="5">
    <location>
        <begin position="461"/>
        <end position="482"/>
    </location>
</feature>
<comment type="caution">
    <text evidence="7">The sequence shown here is derived from an EMBL/GenBank/DDBJ whole genome shotgun (WGS) entry which is preliminary data.</text>
</comment>
<dbReference type="PANTHER" id="PTHR43179">
    <property type="entry name" value="RHAMNOSYLTRANSFERASE WBBL"/>
    <property type="match status" value="1"/>
</dbReference>
<evidence type="ECO:0000256" key="4">
    <source>
        <dbReference type="ARBA" id="ARBA00022679"/>
    </source>
</evidence>
<evidence type="ECO:0000256" key="5">
    <source>
        <dbReference type="SAM" id="Phobius"/>
    </source>
</evidence>
<accession>A0ABP9FCB6</accession>
<keyword evidence="8" id="KW-1185">Reference proteome</keyword>
<evidence type="ECO:0000256" key="1">
    <source>
        <dbReference type="ARBA" id="ARBA00004776"/>
    </source>
</evidence>
<gene>
    <name evidence="7" type="ORF">GCM10025789_16470</name>
</gene>
<comment type="similarity">
    <text evidence="2">Belongs to the glycosyltransferase 2 family.</text>
</comment>
<keyword evidence="5" id="KW-0812">Transmembrane</keyword>
<feature type="transmembrane region" description="Helical" evidence="5">
    <location>
        <begin position="668"/>
        <end position="688"/>
    </location>
</feature>
<dbReference type="InterPro" id="IPR001173">
    <property type="entry name" value="Glyco_trans_2-like"/>
</dbReference>
<feature type="transmembrane region" description="Helical" evidence="5">
    <location>
        <begin position="583"/>
        <end position="602"/>
    </location>
</feature>
<evidence type="ECO:0000313" key="8">
    <source>
        <dbReference type="Proteomes" id="UP001501521"/>
    </source>
</evidence>
<feature type="transmembrane region" description="Helical" evidence="5">
    <location>
        <begin position="394"/>
        <end position="413"/>
    </location>
</feature>
<evidence type="ECO:0000256" key="2">
    <source>
        <dbReference type="ARBA" id="ARBA00006739"/>
    </source>
</evidence>
<feature type="transmembrane region" description="Helical" evidence="5">
    <location>
        <begin position="642"/>
        <end position="661"/>
    </location>
</feature>
<feature type="transmembrane region" description="Helical" evidence="5">
    <location>
        <begin position="962"/>
        <end position="986"/>
    </location>
</feature>
<dbReference type="EMBL" id="BAABLV010000026">
    <property type="protein sequence ID" value="GAA4899096.1"/>
    <property type="molecule type" value="Genomic_DNA"/>
</dbReference>
<keyword evidence="3" id="KW-0328">Glycosyltransferase</keyword>
<evidence type="ECO:0000259" key="6">
    <source>
        <dbReference type="Pfam" id="PF00535"/>
    </source>
</evidence>
<organism evidence="7 8">
    <name type="scientific">Tessaracoccus lubricantis</name>
    <dbReference type="NCBI Taxonomy" id="545543"/>
    <lineage>
        <taxon>Bacteria</taxon>
        <taxon>Bacillati</taxon>
        <taxon>Actinomycetota</taxon>
        <taxon>Actinomycetes</taxon>
        <taxon>Propionibacteriales</taxon>
        <taxon>Propionibacteriaceae</taxon>
        <taxon>Tessaracoccus</taxon>
    </lineage>
</organism>
<keyword evidence="5" id="KW-0472">Membrane</keyword>
<protein>
    <recommendedName>
        <fullName evidence="6">Glycosyltransferase 2-like domain-containing protein</fullName>
    </recommendedName>
</protein>
<dbReference type="Gene3D" id="3.90.550.10">
    <property type="entry name" value="Spore Coat Polysaccharide Biosynthesis Protein SpsA, Chain A"/>
    <property type="match status" value="1"/>
</dbReference>
<dbReference type="Pfam" id="PF00535">
    <property type="entry name" value="Glycos_transf_2"/>
    <property type="match status" value="1"/>
</dbReference>
<keyword evidence="4" id="KW-0808">Transferase</keyword>
<dbReference type="InterPro" id="IPR029044">
    <property type="entry name" value="Nucleotide-diphossugar_trans"/>
</dbReference>
<keyword evidence="5" id="KW-1133">Transmembrane helix</keyword>
<reference evidence="8" key="1">
    <citation type="journal article" date="2019" name="Int. J. Syst. Evol. Microbiol.">
        <title>The Global Catalogue of Microorganisms (GCM) 10K type strain sequencing project: providing services to taxonomists for standard genome sequencing and annotation.</title>
        <authorList>
            <consortium name="The Broad Institute Genomics Platform"/>
            <consortium name="The Broad Institute Genome Sequencing Center for Infectious Disease"/>
            <person name="Wu L."/>
            <person name="Ma J."/>
        </authorList>
    </citation>
    <scope>NUCLEOTIDE SEQUENCE [LARGE SCALE GENOMIC DNA]</scope>
    <source>
        <strain evidence="8">JCM 19125</strain>
    </source>
</reference>